<dbReference type="RefSeq" id="WP_311712989.1">
    <property type="nucleotide sequence ID" value="NZ_JAVREZ010000001.1"/>
</dbReference>
<organism evidence="1 2">
    <name type="scientific">Streptomyces doebereineriae</name>
    <dbReference type="NCBI Taxonomy" id="3075528"/>
    <lineage>
        <taxon>Bacteria</taxon>
        <taxon>Bacillati</taxon>
        <taxon>Actinomycetota</taxon>
        <taxon>Actinomycetes</taxon>
        <taxon>Kitasatosporales</taxon>
        <taxon>Streptomycetaceae</taxon>
        <taxon>Streptomyces</taxon>
    </lineage>
</organism>
<evidence type="ECO:0000313" key="2">
    <source>
        <dbReference type="Proteomes" id="UP001183824"/>
    </source>
</evidence>
<reference evidence="2" key="1">
    <citation type="submission" date="2023-07" db="EMBL/GenBank/DDBJ databases">
        <title>30 novel species of actinomycetes from the DSMZ collection.</title>
        <authorList>
            <person name="Nouioui I."/>
        </authorList>
    </citation>
    <scope>NUCLEOTIDE SEQUENCE [LARGE SCALE GENOMIC DNA]</scope>
    <source>
        <strain evidence="2">DSM 41640</strain>
    </source>
</reference>
<accession>A0ABU2V1I9</accession>
<sequence length="114" mass="12936">MGFEGAVWKICGGDEPVGDILIDEADFPWLSGRFTAGPGFAGVRELFARELALVEEDDEERRLEWEDAYDEVRRRVSLHAPDGPVPEFLLHIEGDRAWFRWSDEPFDEDAAPGD</sequence>
<comment type="caution">
    <text evidence="1">The sequence shown here is derived from an EMBL/GenBank/DDBJ whole genome shotgun (WGS) entry which is preliminary data.</text>
</comment>
<name>A0ABU2V1I9_9ACTN</name>
<dbReference type="Proteomes" id="UP001183824">
    <property type="component" value="Unassembled WGS sequence"/>
</dbReference>
<gene>
    <name evidence="1" type="ORF">RNB18_01340</name>
</gene>
<proteinExistence type="predicted"/>
<protein>
    <submittedName>
        <fullName evidence="1">Uncharacterized protein</fullName>
    </submittedName>
</protein>
<keyword evidence="2" id="KW-1185">Reference proteome</keyword>
<dbReference type="EMBL" id="JAVREZ010000001">
    <property type="protein sequence ID" value="MDT0478842.1"/>
    <property type="molecule type" value="Genomic_DNA"/>
</dbReference>
<evidence type="ECO:0000313" key="1">
    <source>
        <dbReference type="EMBL" id="MDT0478842.1"/>
    </source>
</evidence>